<dbReference type="AlphaFoldDB" id="A0A7T7BHM8"/>
<proteinExistence type="predicted"/>
<name>A0A7T7BHM8_PENDI</name>
<feature type="chain" id="PRO_5030843343" evidence="1">
    <location>
        <begin position="26"/>
        <end position="92"/>
    </location>
</feature>
<keyword evidence="1" id="KW-0732">Signal</keyword>
<organism evidence="2 3">
    <name type="scientific">Penicillium digitatum</name>
    <name type="common">Green mold</name>
    <dbReference type="NCBI Taxonomy" id="36651"/>
    <lineage>
        <taxon>Eukaryota</taxon>
        <taxon>Fungi</taxon>
        <taxon>Dikarya</taxon>
        <taxon>Ascomycota</taxon>
        <taxon>Pezizomycotina</taxon>
        <taxon>Eurotiomycetes</taxon>
        <taxon>Eurotiomycetidae</taxon>
        <taxon>Eurotiales</taxon>
        <taxon>Aspergillaceae</taxon>
        <taxon>Penicillium</taxon>
    </lineage>
</organism>
<dbReference type="Proteomes" id="UP000595662">
    <property type="component" value="Chromosome 1"/>
</dbReference>
<reference evidence="2 3" key="1">
    <citation type="submission" date="2020-08" db="EMBL/GenBank/DDBJ databases">
        <title>The completed genome sequence of the pathogenic ascomycete fungus Penicillium digitatum.</title>
        <authorList>
            <person name="Wang M."/>
        </authorList>
    </citation>
    <scope>NUCLEOTIDE SEQUENCE [LARGE SCALE GENOMIC DNA]</scope>
    <source>
        <strain evidence="2 3">PdW03</strain>
    </source>
</reference>
<gene>
    <name evidence="2" type="ORF">Pdw03_2968</name>
</gene>
<protein>
    <submittedName>
        <fullName evidence="2">Uncharacterized protein</fullName>
    </submittedName>
</protein>
<dbReference type="EMBL" id="CP060774">
    <property type="protein sequence ID" value="QQK40114.1"/>
    <property type="molecule type" value="Genomic_DNA"/>
</dbReference>
<evidence type="ECO:0000313" key="2">
    <source>
        <dbReference type="EMBL" id="QQK40114.1"/>
    </source>
</evidence>
<accession>A0A7T7BHM8</accession>
<sequence length="92" mass="10063">MHAVALTGWLVLGRLLIYDPHESIGENPRKSGALLQGISTRGGPLPAIITGKDGINLTPKADLVILSASQEEWIQRRTDPSSPERNFESRTF</sequence>
<feature type="signal peptide" evidence="1">
    <location>
        <begin position="1"/>
        <end position="25"/>
    </location>
</feature>
<dbReference type="GeneID" id="90952450"/>
<evidence type="ECO:0000256" key="1">
    <source>
        <dbReference type="SAM" id="SignalP"/>
    </source>
</evidence>
<evidence type="ECO:0000313" key="3">
    <source>
        <dbReference type="Proteomes" id="UP000595662"/>
    </source>
</evidence>
<dbReference type="RefSeq" id="XP_065955739.1">
    <property type="nucleotide sequence ID" value="XM_066100339.1"/>
</dbReference>